<gene>
    <name evidence="8" type="ORF">FBZ88_12235</name>
</gene>
<keyword evidence="9" id="KW-1185">Reference proteome</keyword>
<proteinExistence type="inferred from homology"/>
<dbReference type="Pfam" id="PF08281">
    <property type="entry name" value="Sigma70_r4_2"/>
    <property type="match status" value="1"/>
</dbReference>
<dbReference type="InterPro" id="IPR007627">
    <property type="entry name" value="RNA_pol_sigma70_r2"/>
</dbReference>
<evidence type="ECO:0000256" key="2">
    <source>
        <dbReference type="ARBA" id="ARBA00023015"/>
    </source>
</evidence>
<feature type="domain" description="RNA polymerase sigma factor 70 region 4 type 2" evidence="7">
    <location>
        <begin position="125"/>
        <end position="175"/>
    </location>
</feature>
<accession>A0A560FC48</accession>
<dbReference type="InterPro" id="IPR014284">
    <property type="entry name" value="RNA_pol_sigma-70_dom"/>
</dbReference>
<dbReference type="GO" id="GO:0006352">
    <property type="term" value="P:DNA-templated transcription initiation"/>
    <property type="evidence" value="ECO:0007669"/>
    <property type="project" value="InterPro"/>
</dbReference>
<dbReference type="Gene3D" id="1.10.1740.10">
    <property type="match status" value="1"/>
</dbReference>
<dbReference type="InterPro" id="IPR013249">
    <property type="entry name" value="RNA_pol_sigma70_r4_t2"/>
</dbReference>
<reference evidence="8 9" key="1">
    <citation type="submission" date="2019-06" db="EMBL/GenBank/DDBJ databases">
        <title>Genomic Encyclopedia of Type Strains, Phase IV (KMG-V): Genome sequencing to study the core and pangenomes of soil and plant-associated prokaryotes.</title>
        <authorList>
            <person name="Whitman W."/>
        </authorList>
    </citation>
    <scope>NUCLEOTIDE SEQUENCE [LARGE SCALE GENOMIC DNA]</scope>
    <source>
        <strain evidence="8 9">BR 11865</strain>
    </source>
</reference>
<dbReference type="SUPFAM" id="SSF88946">
    <property type="entry name" value="Sigma2 domain of RNA polymerase sigma factors"/>
    <property type="match status" value="1"/>
</dbReference>
<dbReference type="NCBIfam" id="TIGR02937">
    <property type="entry name" value="sigma70-ECF"/>
    <property type="match status" value="1"/>
</dbReference>
<comment type="similarity">
    <text evidence="1">Belongs to the sigma-70 factor family. ECF subfamily.</text>
</comment>
<dbReference type="InterPro" id="IPR013324">
    <property type="entry name" value="RNA_pol_sigma_r3/r4-like"/>
</dbReference>
<keyword evidence="4" id="KW-0804">Transcription</keyword>
<feature type="region of interest" description="Disordered" evidence="5">
    <location>
        <begin position="181"/>
        <end position="211"/>
    </location>
</feature>
<evidence type="ECO:0000256" key="3">
    <source>
        <dbReference type="ARBA" id="ARBA00023082"/>
    </source>
</evidence>
<name>A0A560FC48_9PROT</name>
<comment type="caution">
    <text evidence="8">The sequence shown here is derived from an EMBL/GenBank/DDBJ whole genome shotgun (WGS) entry which is preliminary data.</text>
</comment>
<sequence length="211" mass="23661">MLRCGATLKSTKQITIERAQWLALHVVPHEPALRAWLKRKGGLHCDIDDVVQETYAILATKASVDAILDPKTYTFQVAHSVILQQLRHARVVPITAVSDIGALEAVMDQPSPEDTVLARSELEHVRRAIEALPRKTRAAFVMRRVEGLSQQEIARRMNLSQHTIQKQVARGIKLLLAQLGREEADEDGVADQKKKTRSVERDHAAAKRKVH</sequence>
<feature type="domain" description="RNA polymerase sigma-70 region 2" evidence="6">
    <location>
        <begin position="29"/>
        <end position="90"/>
    </location>
</feature>
<dbReference type="SUPFAM" id="SSF88659">
    <property type="entry name" value="Sigma3 and sigma4 domains of RNA polymerase sigma factors"/>
    <property type="match status" value="1"/>
</dbReference>
<evidence type="ECO:0000313" key="9">
    <source>
        <dbReference type="Proteomes" id="UP000316545"/>
    </source>
</evidence>
<evidence type="ECO:0000313" key="8">
    <source>
        <dbReference type="EMBL" id="TWB19181.1"/>
    </source>
</evidence>
<dbReference type="PANTHER" id="PTHR43133">
    <property type="entry name" value="RNA POLYMERASE ECF-TYPE SIGMA FACTO"/>
    <property type="match status" value="1"/>
</dbReference>
<protein>
    <submittedName>
        <fullName evidence="8">RNA polymerase sigma-70 factor (ECF subfamily)</fullName>
    </submittedName>
</protein>
<dbReference type="Proteomes" id="UP000316545">
    <property type="component" value="Unassembled WGS sequence"/>
</dbReference>
<evidence type="ECO:0000256" key="5">
    <source>
        <dbReference type="SAM" id="MobiDB-lite"/>
    </source>
</evidence>
<evidence type="ECO:0000259" key="7">
    <source>
        <dbReference type="Pfam" id="PF08281"/>
    </source>
</evidence>
<keyword evidence="2" id="KW-0805">Transcription regulation</keyword>
<dbReference type="InterPro" id="IPR013325">
    <property type="entry name" value="RNA_pol_sigma_r2"/>
</dbReference>
<organism evidence="8 9">
    <name type="scientific">Nitrospirillum amazonense</name>
    <dbReference type="NCBI Taxonomy" id="28077"/>
    <lineage>
        <taxon>Bacteria</taxon>
        <taxon>Pseudomonadati</taxon>
        <taxon>Pseudomonadota</taxon>
        <taxon>Alphaproteobacteria</taxon>
        <taxon>Rhodospirillales</taxon>
        <taxon>Azospirillaceae</taxon>
        <taxon>Nitrospirillum</taxon>
    </lineage>
</organism>
<dbReference type="AlphaFoldDB" id="A0A560FC48"/>
<dbReference type="InterPro" id="IPR036388">
    <property type="entry name" value="WH-like_DNA-bd_sf"/>
</dbReference>
<evidence type="ECO:0000259" key="6">
    <source>
        <dbReference type="Pfam" id="PF04542"/>
    </source>
</evidence>
<dbReference type="PANTHER" id="PTHR43133:SF63">
    <property type="entry name" value="RNA POLYMERASE SIGMA FACTOR FECI-RELATED"/>
    <property type="match status" value="1"/>
</dbReference>
<dbReference type="GO" id="GO:0003677">
    <property type="term" value="F:DNA binding"/>
    <property type="evidence" value="ECO:0007669"/>
    <property type="project" value="InterPro"/>
</dbReference>
<dbReference type="Gene3D" id="1.10.10.10">
    <property type="entry name" value="Winged helix-like DNA-binding domain superfamily/Winged helix DNA-binding domain"/>
    <property type="match status" value="1"/>
</dbReference>
<dbReference type="GO" id="GO:0016987">
    <property type="term" value="F:sigma factor activity"/>
    <property type="evidence" value="ECO:0007669"/>
    <property type="project" value="UniProtKB-KW"/>
</dbReference>
<keyword evidence="3" id="KW-0731">Sigma factor</keyword>
<evidence type="ECO:0000256" key="1">
    <source>
        <dbReference type="ARBA" id="ARBA00010641"/>
    </source>
</evidence>
<dbReference type="Pfam" id="PF04542">
    <property type="entry name" value="Sigma70_r2"/>
    <property type="match status" value="1"/>
</dbReference>
<feature type="compositionally biased region" description="Basic and acidic residues" evidence="5">
    <location>
        <begin position="190"/>
        <end position="205"/>
    </location>
</feature>
<evidence type="ECO:0000256" key="4">
    <source>
        <dbReference type="ARBA" id="ARBA00023163"/>
    </source>
</evidence>
<dbReference type="InterPro" id="IPR039425">
    <property type="entry name" value="RNA_pol_sigma-70-like"/>
</dbReference>
<dbReference type="CDD" id="cd06171">
    <property type="entry name" value="Sigma70_r4"/>
    <property type="match status" value="1"/>
</dbReference>
<dbReference type="EMBL" id="VITO01000022">
    <property type="protein sequence ID" value="TWB19181.1"/>
    <property type="molecule type" value="Genomic_DNA"/>
</dbReference>